<organism evidence="1 2">
    <name type="scientific">Ceratitis capitata</name>
    <name type="common">Mediterranean fruit fly</name>
    <name type="synonym">Tephritis capitata</name>
    <dbReference type="NCBI Taxonomy" id="7213"/>
    <lineage>
        <taxon>Eukaryota</taxon>
        <taxon>Metazoa</taxon>
        <taxon>Ecdysozoa</taxon>
        <taxon>Arthropoda</taxon>
        <taxon>Hexapoda</taxon>
        <taxon>Insecta</taxon>
        <taxon>Pterygota</taxon>
        <taxon>Neoptera</taxon>
        <taxon>Endopterygota</taxon>
        <taxon>Diptera</taxon>
        <taxon>Brachycera</taxon>
        <taxon>Muscomorpha</taxon>
        <taxon>Tephritoidea</taxon>
        <taxon>Tephritidae</taxon>
        <taxon>Ceratitis</taxon>
        <taxon>Ceratitis</taxon>
    </lineage>
</organism>
<evidence type="ECO:0000313" key="2">
    <source>
        <dbReference type="Proteomes" id="UP000606786"/>
    </source>
</evidence>
<reference evidence="1" key="1">
    <citation type="submission" date="2020-11" db="EMBL/GenBank/DDBJ databases">
        <authorList>
            <person name="Whitehead M."/>
        </authorList>
    </citation>
    <scope>NUCLEOTIDE SEQUENCE</scope>
    <source>
        <strain evidence="1">EGII</strain>
    </source>
</reference>
<dbReference type="EMBL" id="CAJHJT010000012">
    <property type="protein sequence ID" value="CAD6996750.1"/>
    <property type="molecule type" value="Genomic_DNA"/>
</dbReference>
<comment type="caution">
    <text evidence="1">The sequence shown here is derived from an EMBL/GenBank/DDBJ whole genome shotgun (WGS) entry which is preliminary data.</text>
</comment>
<name>A0A811UDR5_CERCA</name>
<gene>
    <name evidence="1" type="ORF">CCAP1982_LOCUS5429</name>
</gene>
<keyword evidence="2" id="KW-1185">Reference proteome</keyword>
<sequence>MPVQNVTIYKQFTSSGANAVINRTDTHLKQSVRPYRYLLNTKLHPNYANSIEQNLTEQTAGCQMMPIGLKCHLKRVAYPHFQLLWEPN</sequence>
<accession>A0A811UDR5</accession>
<dbReference type="Proteomes" id="UP000606786">
    <property type="component" value="Unassembled WGS sequence"/>
</dbReference>
<evidence type="ECO:0000313" key="1">
    <source>
        <dbReference type="EMBL" id="CAD6996750.1"/>
    </source>
</evidence>
<dbReference type="AlphaFoldDB" id="A0A811UDR5"/>
<proteinExistence type="predicted"/>
<protein>
    <submittedName>
        <fullName evidence="1">(Mediterranean fruit fly) hypothetical protein</fullName>
    </submittedName>
</protein>